<dbReference type="GO" id="GO:0004572">
    <property type="term" value="F:mannosyl-oligosaccharide 1,3-1,6-alpha-mannosidase activity"/>
    <property type="evidence" value="ECO:0007669"/>
    <property type="project" value="UniProtKB-EC"/>
</dbReference>
<dbReference type="InterPro" id="IPR011682">
    <property type="entry name" value="Glyco_hydro_38_C"/>
</dbReference>
<keyword evidence="5 8" id="KW-0326">Glycosidase</keyword>
<dbReference type="Proteomes" id="UP001165740">
    <property type="component" value="Chromosome 3"/>
</dbReference>
<evidence type="ECO:0000313" key="14">
    <source>
        <dbReference type="RefSeq" id="XP_013074653.2"/>
    </source>
</evidence>
<proteinExistence type="inferred from homology"/>
<dbReference type="InterPro" id="IPR000602">
    <property type="entry name" value="Glyco_hydro_38_N"/>
</dbReference>
<dbReference type="GO" id="GO:0006013">
    <property type="term" value="P:mannose metabolic process"/>
    <property type="evidence" value="ECO:0007669"/>
    <property type="project" value="InterPro"/>
</dbReference>
<dbReference type="GeneID" id="106061128"/>
<accession>A0A9U8E769</accession>
<name>A0A9U8E769_BIOGL</name>
<keyword evidence="9" id="KW-1133">Transmembrane helix</keyword>
<keyword evidence="9" id="KW-0472">Membrane</keyword>
<dbReference type="AlphaFoldDB" id="A0A9U8E769"/>
<dbReference type="InterPro" id="IPR028995">
    <property type="entry name" value="Glyco_hydro_57/38_cen_sf"/>
</dbReference>
<reference evidence="12 13" key="1">
    <citation type="submission" date="2025-04" db="UniProtKB">
        <authorList>
            <consortium name="RefSeq"/>
        </authorList>
    </citation>
    <scope>IDENTIFICATION</scope>
</reference>
<dbReference type="GO" id="GO:0006491">
    <property type="term" value="P:N-glycan processing"/>
    <property type="evidence" value="ECO:0007669"/>
    <property type="project" value="TreeGrafter"/>
</dbReference>
<dbReference type="InterPro" id="IPR027291">
    <property type="entry name" value="Glyco_hydro_38_N_sf"/>
</dbReference>
<dbReference type="RefSeq" id="XP_013074650.2">
    <property type="nucleotide sequence ID" value="XM_013219196.2"/>
</dbReference>
<dbReference type="Pfam" id="PF01074">
    <property type="entry name" value="Glyco_hydro_38N"/>
    <property type="match status" value="1"/>
</dbReference>
<keyword evidence="9" id="KW-0812">Transmembrane</keyword>
<dbReference type="RefSeq" id="XP_013074649.2">
    <property type="nucleotide sequence ID" value="XM_013219195.2"/>
</dbReference>
<keyword evidence="4 8" id="KW-0862">Zinc</keyword>
<dbReference type="Gene3D" id="2.70.98.30">
    <property type="entry name" value="Golgi alpha-mannosidase II, domain 4"/>
    <property type="match status" value="1"/>
</dbReference>
<dbReference type="GO" id="GO:0030246">
    <property type="term" value="F:carbohydrate binding"/>
    <property type="evidence" value="ECO:0007669"/>
    <property type="project" value="InterPro"/>
</dbReference>
<dbReference type="Pfam" id="PF09261">
    <property type="entry name" value="Alpha-mann_mid"/>
    <property type="match status" value="1"/>
</dbReference>
<evidence type="ECO:0000256" key="5">
    <source>
        <dbReference type="ARBA" id="ARBA00023295"/>
    </source>
</evidence>
<evidence type="ECO:0000256" key="2">
    <source>
        <dbReference type="ARBA" id="ARBA00022723"/>
    </source>
</evidence>
<comment type="cofactor">
    <cofactor evidence="8">
        <name>Zn(2+)</name>
        <dbReference type="ChEBI" id="CHEBI:29105"/>
    </cofactor>
    <text evidence="8">Binds 1 zinc ion per subunit.</text>
</comment>
<comment type="function">
    <text evidence="6">Catalyzes the first committed step in the biosynthesis of complex N-glycans. It controls conversion of high mannose to complex N-glycans; the final hydrolytic step in the N-glycan maturation pathway.</text>
</comment>
<evidence type="ECO:0000256" key="9">
    <source>
        <dbReference type="SAM" id="Phobius"/>
    </source>
</evidence>
<dbReference type="SUPFAM" id="SSF88688">
    <property type="entry name" value="Families 57/38 glycoside transferase middle domain"/>
    <property type="match status" value="1"/>
</dbReference>
<evidence type="ECO:0000256" key="1">
    <source>
        <dbReference type="ARBA" id="ARBA00009792"/>
    </source>
</evidence>
<dbReference type="InterPro" id="IPR013780">
    <property type="entry name" value="Glyco_hydro_b"/>
</dbReference>
<dbReference type="SUPFAM" id="SSF88713">
    <property type="entry name" value="Glycoside hydrolase/deacetylase"/>
    <property type="match status" value="1"/>
</dbReference>
<dbReference type="InterPro" id="IPR011330">
    <property type="entry name" value="Glyco_hydro/deAcase_b/a-brl"/>
</dbReference>
<feature type="domain" description="Glycoside hydrolase family 38 central" evidence="10">
    <location>
        <begin position="448"/>
        <end position="535"/>
    </location>
</feature>
<sequence>MGLLGNMKFRHRLAAVAVFVMTSFGIYLYLPVEVTQLELQSQHKRMLMGRSFGSQMKYASENAPDMCQLTRANHHANISSLDLYFNAEYNLKSDGEWELPMPSVDYRKIQNPKRLNVVLVPHSHNDPGWLKTVNEYFSDQTRHILNNMVNKLTQFPKMTFIWTETVYFSMWWNELDDAVKVHVRRLIRRGQLEITLGGWVMPDEASTHYVSVIDQLIEGHQWLWENLGVRPENSWSIDPFGYSGTMPYLWLSAGMSNMVIQRVHQAIKSSLIQEKALEFNWRQMWDAKGSTDIFCHIMPYMLYNIKYTCGPSPFACVHFDFRHIPGDFSESRAREITNETLHESAELLYNQYRSKSFNFRYNTILVPIGDDFRYDKEEEWDQQYENYEKLIQYMNSKSEWNINVQWGTLQDYFQLTKQEHTNQKLSGSSEEFPVLSGDFFPYSDRDSEYWTGYYSTRPFDKYFSRDVQSTLQAADMLNTLNYIFYRSWNLNSDLKFFQHSSFLQTARRALGLFMHHDAITGTSKEFVVEDYEQYLLRAYNSSQEVIKLTIQSLLSKGKVESPVVFRPETVRTTYNTLPQKQVIAVQGYGTTVAFFNPLAQSRRQMVHLLVNSQFLDVLSYSHEIIPSQISPVWHKEEDATVSDDIFELTFLVEIQPFSILPFVLYKKNHQTVSAYSSTITVVNTEQLAVSALVNFKQNRPEPHRTKPITVDNKVIQLTFDARTGSLLQLLDMASGNVTELNLSFLFYKSQGSGAYLFYPSGQPTSLFPNIPVIRVSEGPLVTCVEISYQPYITHRVTLYHHPPHLTSAIFIENVLSMSTLKNKEVIMRLHTDINNRDLSFFTDQNGFQFIRRRTNPNQRVQANYFPMTSAVLLEDDVRRLTLLSAQPHGAASLDDGQLEVMLDRQLLFDDNRGMGEGVNDNKPTVSKFVIMVEHRSSPKWSSSHYSSLSLQAMSFNDMLQQPLLTYYTTIDSEVFFRSITPLATPLSCDLSIVSLRSLVTGNLNYNGTSVILHRRGYDCDFPQPDLQCQPSETELSFDNLFQEFSFSNIYETTLTHTVLKRPVNPKEILNISPMELMAFHVQF</sequence>
<keyword evidence="2 8" id="KW-0479">Metal-binding</keyword>
<dbReference type="KEGG" id="bgt:106061128"/>
<dbReference type="PANTHER" id="PTHR11607">
    <property type="entry name" value="ALPHA-MANNOSIDASE"/>
    <property type="match status" value="1"/>
</dbReference>
<dbReference type="InterPro" id="IPR015341">
    <property type="entry name" value="Glyco_hydro_38_cen"/>
</dbReference>
<evidence type="ECO:0000256" key="6">
    <source>
        <dbReference type="ARBA" id="ARBA00059516"/>
    </source>
</evidence>
<organism evidence="11 13">
    <name type="scientific">Biomphalaria glabrata</name>
    <name type="common">Bloodfluke planorb</name>
    <name type="synonym">Freshwater snail</name>
    <dbReference type="NCBI Taxonomy" id="6526"/>
    <lineage>
        <taxon>Eukaryota</taxon>
        <taxon>Metazoa</taxon>
        <taxon>Spiralia</taxon>
        <taxon>Lophotrochozoa</taxon>
        <taxon>Mollusca</taxon>
        <taxon>Gastropoda</taxon>
        <taxon>Heterobranchia</taxon>
        <taxon>Euthyneura</taxon>
        <taxon>Panpulmonata</taxon>
        <taxon>Hygrophila</taxon>
        <taxon>Lymnaeoidea</taxon>
        <taxon>Planorbidae</taxon>
        <taxon>Biomphalaria</taxon>
    </lineage>
</organism>
<comment type="catalytic activity">
    <reaction evidence="7">
        <text>N(4)-{beta-D-GlcNAc-(1-&gt;2)-alpha-D-Man-(1-&gt;3)-[alpha-D-Man-(1-&gt;3)-[alpha-D-Man-(1-&gt;6)]-alpha-D-Man-(1-&gt;6)]-beta-D-Man-(1-&gt;4)-beta-D-GlcNAc-(1-&gt;4)-beta-D-GlcNAc}-L-asparaginyl-[protein] + 2 H2O = 2 alpha-D-mannopyranose + an N(4)-{beta-D-GlcNAc-(1-&gt;2)-alpha-D-Man-(1-&gt;3)-[alpha-D-Man-(1-&gt;6)]-beta-D-Man-(1-&gt;4)-beta-D-GlcNAc-(1-&gt;4)-beta-D-GlcNAc}-L-asparaginyl-[protein]</text>
        <dbReference type="Rhea" id="RHEA:56052"/>
        <dbReference type="Rhea" id="RHEA-COMP:14368"/>
        <dbReference type="Rhea" id="RHEA-COMP:14369"/>
        <dbReference type="ChEBI" id="CHEBI:15377"/>
        <dbReference type="ChEBI" id="CHEBI:28729"/>
        <dbReference type="ChEBI" id="CHEBI:60615"/>
        <dbReference type="ChEBI" id="CHEBI:60625"/>
        <dbReference type="EC" id="3.2.1.114"/>
    </reaction>
</comment>
<dbReference type="OrthoDB" id="10261055at2759"/>
<protein>
    <recommendedName>
        <fullName evidence="8">Alpha-mannosidase</fullName>
        <ecNumber evidence="8">3.2.1.-</ecNumber>
    </recommendedName>
</protein>
<dbReference type="RefSeq" id="XP_013074653.2">
    <property type="nucleotide sequence ID" value="XM_013219199.2"/>
</dbReference>
<dbReference type="GO" id="GO:0046872">
    <property type="term" value="F:metal ion binding"/>
    <property type="evidence" value="ECO:0007669"/>
    <property type="project" value="UniProtKB-KW"/>
</dbReference>
<evidence type="ECO:0000256" key="4">
    <source>
        <dbReference type="ARBA" id="ARBA00022833"/>
    </source>
</evidence>
<dbReference type="FunFam" id="3.20.110.10:FF:000010">
    <property type="entry name" value="Alpha-mannosidase"/>
    <property type="match status" value="1"/>
</dbReference>
<dbReference type="Gene3D" id="1.20.1270.50">
    <property type="entry name" value="Glycoside hydrolase family 38, central domain"/>
    <property type="match status" value="1"/>
</dbReference>
<dbReference type="EC" id="3.2.1.-" evidence="8"/>
<dbReference type="OMA" id="DQNGYQL"/>
<keyword evidence="11" id="KW-1185">Reference proteome</keyword>
<evidence type="ECO:0000256" key="3">
    <source>
        <dbReference type="ARBA" id="ARBA00022801"/>
    </source>
</evidence>
<gene>
    <name evidence="12 13 14" type="primary">LOC106061128</name>
</gene>
<dbReference type="FunFam" id="1.20.1270.50:FF:000001">
    <property type="entry name" value="Alpha-mannosidase"/>
    <property type="match status" value="1"/>
</dbReference>
<evidence type="ECO:0000259" key="10">
    <source>
        <dbReference type="SMART" id="SM00872"/>
    </source>
</evidence>
<comment type="similarity">
    <text evidence="1 8">Belongs to the glycosyl hydrolase 38 family.</text>
</comment>
<dbReference type="InterPro" id="IPR050843">
    <property type="entry name" value="Glycosyl_Hydrlase_38"/>
</dbReference>
<evidence type="ECO:0000313" key="13">
    <source>
        <dbReference type="RefSeq" id="XP_013074650.2"/>
    </source>
</evidence>
<dbReference type="PANTHER" id="PTHR11607:SF70">
    <property type="entry name" value="ALPHA-MANNOSIDASE"/>
    <property type="match status" value="1"/>
</dbReference>
<evidence type="ECO:0000256" key="7">
    <source>
        <dbReference type="ARBA" id="ARBA00093232"/>
    </source>
</evidence>
<evidence type="ECO:0000313" key="11">
    <source>
        <dbReference type="Proteomes" id="UP001165740"/>
    </source>
</evidence>
<feature type="transmembrane region" description="Helical" evidence="9">
    <location>
        <begin position="12"/>
        <end position="30"/>
    </location>
</feature>
<dbReference type="InterPro" id="IPR037094">
    <property type="entry name" value="Glyco_hydro_38_cen_sf"/>
</dbReference>
<dbReference type="SUPFAM" id="SSF74650">
    <property type="entry name" value="Galactose mutarotase-like"/>
    <property type="match status" value="1"/>
</dbReference>
<keyword evidence="3 8" id="KW-0378">Hydrolase</keyword>
<dbReference type="InterPro" id="IPR011013">
    <property type="entry name" value="Gal_mutarotase_sf_dom"/>
</dbReference>
<dbReference type="SMART" id="SM00872">
    <property type="entry name" value="Alpha-mann_mid"/>
    <property type="match status" value="1"/>
</dbReference>
<dbReference type="Pfam" id="PF07748">
    <property type="entry name" value="Glyco_hydro_38C"/>
    <property type="match status" value="1"/>
</dbReference>
<dbReference type="GO" id="GO:0000139">
    <property type="term" value="C:Golgi membrane"/>
    <property type="evidence" value="ECO:0007669"/>
    <property type="project" value="TreeGrafter"/>
</dbReference>
<dbReference type="Gene3D" id="2.60.40.1180">
    <property type="entry name" value="Golgi alpha-mannosidase II"/>
    <property type="match status" value="1"/>
</dbReference>
<dbReference type="Gene3D" id="3.20.110.10">
    <property type="entry name" value="Glycoside hydrolase 38, N terminal domain"/>
    <property type="match status" value="1"/>
</dbReference>
<evidence type="ECO:0000256" key="8">
    <source>
        <dbReference type="RuleBase" id="RU361199"/>
    </source>
</evidence>
<evidence type="ECO:0000313" key="12">
    <source>
        <dbReference type="RefSeq" id="XP_013074649.2"/>
    </source>
</evidence>